<proteinExistence type="predicted"/>
<organism evidence="2 3">
    <name type="scientific">Salegentibacter salegens</name>
    <dbReference type="NCBI Taxonomy" id="143223"/>
    <lineage>
        <taxon>Bacteria</taxon>
        <taxon>Pseudomonadati</taxon>
        <taxon>Bacteroidota</taxon>
        <taxon>Flavobacteriia</taxon>
        <taxon>Flavobacteriales</taxon>
        <taxon>Flavobacteriaceae</taxon>
        <taxon>Salegentibacter</taxon>
    </lineage>
</organism>
<reference evidence="3" key="1">
    <citation type="submission" date="2016-11" db="EMBL/GenBank/DDBJ databases">
        <authorList>
            <person name="Varghese N."/>
            <person name="Submissions S."/>
        </authorList>
    </citation>
    <scope>NUCLEOTIDE SEQUENCE [LARGE SCALE GENOMIC DNA]</scope>
    <source>
        <strain evidence="3">ACAM 48</strain>
    </source>
</reference>
<name>A0A1M7HVE2_9FLAO</name>
<evidence type="ECO:0000313" key="3">
    <source>
        <dbReference type="Proteomes" id="UP000190235"/>
    </source>
</evidence>
<dbReference type="STRING" id="143223.SAMN05878281_0297"/>
<feature type="compositionally biased region" description="Low complexity" evidence="1">
    <location>
        <begin position="183"/>
        <end position="196"/>
    </location>
</feature>
<gene>
    <name evidence="2" type="ORF">SAMN05878281_0297</name>
</gene>
<protein>
    <submittedName>
        <fullName evidence="2">Uncharacterized protein</fullName>
    </submittedName>
</protein>
<keyword evidence="3" id="KW-1185">Reference proteome</keyword>
<accession>A0A1M7HVE2</accession>
<feature type="region of interest" description="Disordered" evidence="1">
    <location>
        <begin position="145"/>
        <end position="196"/>
    </location>
</feature>
<evidence type="ECO:0000256" key="1">
    <source>
        <dbReference type="SAM" id="MobiDB-lite"/>
    </source>
</evidence>
<sequence>MKRIIFILTFFIGTIPMLAQDLNQYKYVIVPEEFEFSKEKNQFQLNALTKFLFEKYGFETLMRSEEKPSDLQEDYCLGLNAKVKDNSGLFVTKLVVQLEDCRGKVVFESKEGRSREKEFKAAHHEALRDAFSNVEELNYSFKPGEVSAATPASDKEPQAAENAEVAQTKPETRAPEASEDVETSATAPAEQAEPAEVVVENPMLDTDSAKELNFKKDGIAYFLEKSDSGYSFFQENSQEPFAVLAKSGDADSYIYKSLTRQGVAYFNPNGDLVVEYLNQENKSVKLVYKASANQ</sequence>
<dbReference type="EMBL" id="LT670848">
    <property type="protein sequence ID" value="SHM32492.1"/>
    <property type="molecule type" value="Genomic_DNA"/>
</dbReference>
<evidence type="ECO:0000313" key="2">
    <source>
        <dbReference type="EMBL" id="SHM32492.1"/>
    </source>
</evidence>
<dbReference type="AlphaFoldDB" id="A0A1M7HVE2"/>
<dbReference type="OrthoDB" id="1274006at2"/>
<dbReference type="RefSeq" id="WP_079733663.1">
    <property type="nucleotide sequence ID" value="NZ_LT670848.1"/>
</dbReference>
<dbReference type="Proteomes" id="UP000190235">
    <property type="component" value="Chromosome I"/>
</dbReference>